<evidence type="ECO:0000313" key="4">
    <source>
        <dbReference type="EMBL" id="MBO0950739.1"/>
    </source>
</evidence>
<proteinExistence type="predicted"/>
<dbReference type="Pfam" id="PF01551">
    <property type="entry name" value="Peptidase_M23"/>
    <property type="match status" value="1"/>
</dbReference>
<dbReference type="SUPFAM" id="SSF54106">
    <property type="entry name" value="LysM domain"/>
    <property type="match status" value="1"/>
</dbReference>
<protein>
    <submittedName>
        <fullName evidence="4">Peptidoglycan DD-metalloendopeptidase family protein</fullName>
    </submittedName>
</protein>
<evidence type="ECO:0000256" key="2">
    <source>
        <dbReference type="SAM" id="SignalP"/>
    </source>
</evidence>
<evidence type="ECO:0000259" key="3">
    <source>
        <dbReference type="PROSITE" id="PS51782"/>
    </source>
</evidence>
<feature type="signal peptide" evidence="2">
    <location>
        <begin position="1"/>
        <end position="23"/>
    </location>
</feature>
<keyword evidence="2" id="KW-0732">Signal</keyword>
<evidence type="ECO:0000256" key="1">
    <source>
        <dbReference type="SAM" id="MobiDB-lite"/>
    </source>
</evidence>
<dbReference type="RefSeq" id="WP_207330690.1">
    <property type="nucleotide sequence ID" value="NZ_JAFMYW010000006.1"/>
</dbReference>
<dbReference type="PANTHER" id="PTHR21666:SF270">
    <property type="entry name" value="MUREIN HYDROLASE ACTIVATOR ENVC"/>
    <property type="match status" value="1"/>
</dbReference>
<feature type="chain" id="PRO_5045604217" evidence="2">
    <location>
        <begin position="24"/>
        <end position="352"/>
    </location>
</feature>
<dbReference type="PANTHER" id="PTHR21666">
    <property type="entry name" value="PEPTIDASE-RELATED"/>
    <property type="match status" value="1"/>
</dbReference>
<dbReference type="SUPFAM" id="SSF51261">
    <property type="entry name" value="Duplicated hybrid motif"/>
    <property type="match status" value="1"/>
</dbReference>
<gene>
    <name evidence="4" type="ORF">J2I46_19265</name>
</gene>
<dbReference type="Pfam" id="PF01476">
    <property type="entry name" value="LysM"/>
    <property type="match status" value="1"/>
</dbReference>
<dbReference type="Proteomes" id="UP000664628">
    <property type="component" value="Unassembled WGS sequence"/>
</dbReference>
<dbReference type="InterPro" id="IPR036779">
    <property type="entry name" value="LysM_dom_sf"/>
</dbReference>
<sequence length="352" mass="39765">MKKTAMTWLVAMSCLCATVTAQAQERGRFKNDTKFTPKTKNNAPSPNQQRAEEVFEQETTQLRFNSQFEPKKELNPVVSEDTSSIDQGETSVVEVIQEMSVGDEWVKIADYYSVWDSRNIDPYNIDPRDFDQTVDLQLYDPKANHYWSAPLDEGKLTSQFGFRWGRWHTGVDLDLETGNPVYSAFDGIVRVVGWDGNGYGRYVLVRHYNGLETLYGHMSKQLVETGQLVKAGDQLGLGGSTGRSSGPHLHFETRYEGNPFAPINIYSFPANTIISDHFLLTPAVWDHLRSSARSTDLSFKPKFRQTVLHKVRSGETLSSIASRFGMSVSKLAEKNHLSSRSRLRAGQKLRVN</sequence>
<reference evidence="4 5" key="1">
    <citation type="submission" date="2021-03" db="EMBL/GenBank/DDBJ databases">
        <title>Fibrella sp. HMF5405 genome sequencing and assembly.</title>
        <authorList>
            <person name="Kang H."/>
            <person name="Kim H."/>
            <person name="Bae S."/>
            <person name="Joh K."/>
        </authorList>
    </citation>
    <scope>NUCLEOTIDE SEQUENCE [LARGE SCALE GENOMIC DNA]</scope>
    <source>
        <strain evidence="4 5">HMF5405</strain>
    </source>
</reference>
<dbReference type="Gene3D" id="2.70.70.10">
    <property type="entry name" value="Glucose Permease (Domain IIA)"/>
    <property type="match status" value="1"/>
</dbReference>
<name>A0ABS3JL49_9BACT</name>
<dbReference type="CDD" id="cd12797">
    <property type="entry name" value="M23_peptidase"/>
    <property type="match status" value="1"/>
</dbReference>
<feature type="region of interest" description="Disordered" evidence="1">
    <location>
        <begin position="28"/>
        <end position="50"/>
    </location>
</feature>
<accession>A0ABS3JL49</accession>
<dbReference type="InterPro" id="IPR018392">
    <property type="entry name" value="LysM"/>
</dbReference>
<dbReference type="EMBL" id="JAFMYW010000006">
    <property type="protein sequence ID" value="MBO0950739.1"/>
    <property type="molecule type" value="Genomic_DNA"/>
</dbReference>
<feature type="compositionally biased region" description="Polar residues" evidence="1">
    <location>
        <begin position="36"/>
        <end position="49"/>
    </location>
</feature>
<dbReference type="SMART" id="SM00257">
    <property type="entry name" value="LysM"/>
    <property type="match status" value="1"/>
</dbReference>
<evidence type="ECO:0000313" key="5">
    <source>
        <dbReference type="Proteomes" id="UP000664628"/>
    </source>
</evidence>
<dbReference type="CDD" id="cd00118">
    <property type="entry name" value="LysM"/>
    <property type="match status" value="1"/>
</dbReference>
<dbReference type="PROSITE" id="PS51782">
    <property type="entry name" value="LYSM"/>
    <property type="match status" value="1"/>
</dbReference>
<dbReference type="InterPro" id="IPR011055">
    <property type="entry name" value="Dup_hybrid_motif"/>
</dbReference>
<feature type="domain" description="LysM" evidence="3">
    <location>
        <begin position="307"/>
        <end position="351"/>
    </location>
</feature>
<organism evidence="4 5">
    <name type="scientific">Fibrella forsythiae</name>
    <dbReference type="NCBI Taxonomy" id="2817061"/>
    <lineage>
        <taxon>Bacteria</taxon>
        <taxon>Pseudomonadati</taxon>
        <taxon>Bacteroidota</taxon>
        <taxon>Cytophagia</taxon>
        <taxon>Cytophagales</taxon>
        <taxon>Spirosomataceae</taxon>
        <taxon>Fibrella</taxon>
    </lineage>
</organism>
<keyword evidence="5" id="KW-1185">Reference proteome</keyword>
<dbReference type="Gene3D" id="3.10.350.10">
    <property type="entry name" value="LysM domain"/>
    <property type="match status" value="1"/>
</dbReference>
<dbReference type="InterPro" id="IPR016047">
    <property type="entry name" value="M23ase_b-sheet_dom"/>
</dbReference>
<dbReference type="InterPro" id="IPR050570">
    <property type="entry name" value="Cell_wall_metabolism_enzyme"/>
</dbReference>
<comment type="caution">
    <text evidence="4">The sequence shown here is derived from an EMBL/GenBank/DDBJ whole genome shotgun (WGS) entry which is preliminary data.</text>
</comment>